<comment type="caution">
    <text evidence="2">The sequence shown here is derived from an EMBL/GenBank/DDBJ whole genome shotgun (WGS) entry which is preliminary data.</text>
</comment>
<gene>
    <name evidence="2" type="ORF">HGRIS_001895</name>
</gene>
<evidence type="ECO:0000313" key="3">
    <source>
        <dbReference type="Proteomes" id="UP001556367"/>
    </source>
</evidence>
<dbReference type="Proteomes" id="UP001556367">
    <property type="component" value="Unassembled WGS sequence"/>
</dbReference>
<feature type="chain" id="PRO_5046067159" evidence="1">
    <location>
        <begin position="21"/>
        <end position="217"/>
    </location>
</feature>
<sequence length="217" mass="23170">MLSEIFTTAFILAGLIGVQAQSCMSKDVARFHPVAVSKSGTFSVHSITLVHVGGAPRTAYDVLSVSTNGVSDERLEDFSLRNGTLVARPVERTTATYWTPVITSFSADEGASPLMTEVGNTIPTGNATDGELQANFNALLRRGFKGYCAMENEGGFPLLGVKGQDSWNPGTWSLCPNATANGRQDVVFNSNKGGPHYASSECRPIDIWMIPATNSSF</sequence>
<feature type="signal peptide" evidence="1">
    <location>
        <begin position="1"/>
        <end position="20"/>
    </location>
</feature>
<accession>A0ABR3JIS6</accession>
<name>A0ABR3JIS6_9AGAR</name>
<evidence type="ECO:0000256" key="1">
    <source>
        <dbReference type="SAM" id="SignalP"/>
    </source>
</evidence>
<proteinExistence type="predicted"/>
<evidence type="ECO:0000313" key="2">
    <source>
        <dbReference type="EMBL" id="KAL0955668.1"/>
    </source>
</evidence>
<reference evidence="3" key="1">
    <citation type="submission" date="2024-06" db="EMBL/GenBank/DDBJ databases">
        <title>Multi-omics analyses provide insights into the biosynthesis of the anticancer antibiotic pleurotin in Hohenbuehelia grisea.</title>
        <authorList>
            <person name="Weaver J.A."/>
            <person name="Alberti F."/>
        </authorList>
    </citation>
    <scope>NUCLEOTIDE SEQUENCE [LARGE SCALE GENOMIC DNA]</scope>
    <source>
        <strain evidence="3">T-177</strain>
    </source>
</reference>
<protein>
    <submittedName>
        <fullName evidence="2">Uncharacterized protein</fullName>
    </submittedName>
</protein>
<keyword evidence="3" id="KW-1185">Reference proteome</keyword>
<organism evidence="2 3">
    <name type="scientific">Hohenbuehelia grisea</name>
    <dbReference type="NCBI Taxonomy" id="104357"/>
    <lineage>
        <taxon>Eukaryota</taxon>
        <taxon>Fungi</taxon>
        <taxon>Dikarya</taxon>
        <taxon>Basidiomycota</taxon>
        <taxon>Agaricomycotina</taxon>
        <taxon>Agaricomycetes</taxon>
        <taxon>Agaricomycetidae</taxon>
        <taxon>Agaricales</taxon>
        <taxon>Pleurotineae</taxon>
        <taxon>Pleurotaceae</taxon>
        <taxon>Hohenbuehelia</taxon>
    </lineage>
</organism>
<keyword evidence="1" id="KW-0732">Signal</keyword>
<dbReference type="EMBL" id="JASNQZ010000006">
    <property type="protein sequence ID" value="KAL0955668.1"/>
    <property type="molecule type" value="Genomic_DNA"/>
</dbReference>